<dbReference type="InterPro" id="IPR013785">
    <property type="entry name" value="Aldolase_TIM"/>
</dbReference>
<dbReference type="EMBL" id="SNYJ01000005">
    <property type="protein sequence ID" value="TDQ40705.1"/>
    <property type="molecule type" value="Genomic_DNA"/>
</dbReference>
<accession>A0A4R6U7Y5</accession>
<dbReference type="PANTHER" id="PTHR22893:SF91">
    <property type="entry name" value="NADPH DEHYDROGENASE 2-RELATED"/>
    <property type="match status" value="1"/>
</dbReference>
<evidence type="ECO:0000313" key="2">
    <source>
        <dbReference type="EMBL" id="TDQ40705.1"/>
    </source>
</evidence>
<dbReference type="SUPFAM" id="SSF51395">
    <property type="entry name" value="FMN-linked oxidoreductases"/>
    <property type="match status" value="1"/>
</dbReference>
<evidence type="ECO:0000313" key="3">
    <source>
        <dbReference type="Proteomes" id="UP000295632"/>
    </source>
</evidence>
<organism evidence="2 3">
    <name type="scientific">Aureibacillus halotolerans</name>
    <dbReference type="NCBI Taxonomy" id="1508390"/>
    <lineage>
        <taxon>Bacteria</taxon>
        <taxon>Bacillati</taxon>
        <taxon>Bacillota</taxon>
        <taxon>Bacilli</taxon>
        <taxon>Bacillales</taxon>
        <taxon>Bacillaceae</taxon>
        <taxon>Aureibacillus</taxon>
    </lineage>
</organism>
<dbReference type="PANTHER" id="PTHR22893">
    <property type="entry name" value="NADH OXIDOREDUCTASE-RELATED"/>
    <property type="match status" value="1"/>
</dbReference>
<dbReference type="InterPro" id="IPR001155">
    <property type="entry name" value="OxRdtase_FMN_N"/>
</dbReference>
<dbReference type="GO" id="GO:0010181">
    <property type="term" value="F:FMN binding"/>
    <property type="evidence" value="ECO:0007669"/>
    <property type="project" value="InterPro"/>
</dbReference>
<keyword evidence="3" id="KW-1185">Reference proteome</keyword>
<gene>
    <name evidence="2" type="ORF">EV213_10551</name>
</gene>
<dbReference type="InterPro" id="IPR045247">
    <property type="entry name" value="Oye-like"/>
</dbReference>
<dbReference type="AlphaFoldDB" id="A0A4R6U7Y5"/>
<dbReference type="Gene3D" id="3.20.20.70">
    <property type="entry name" value="Aldolase class I"/>
    <property type="match status" value="1"/>
</dbReference>
<dbReference type="Pfam" id="PF00724">
    <property type="entry name" value="Oxidored_FMN"/>
    <property type="match status" value="1"/>
</dbReference>
<sequence length="354" mass="39774">MHMQKIPEKLLKPSRIGAWDLRSRVVMSPMTRSFADNETGVVGQDVVNYYQKRAADGVGLIITEGIIISPRAKGTTGVPGLYTREQINAWRNVTNAVHEVGGTIVAQLWHVGRLSHHELTGGYPSQAPSAIRVDGLVHRLRKPYDMPEEMTIEDIEDVIAQFATAAKNAMEAGFDGVEIHGAHGYLIDQFTYKLANHRTDQYGGDLRQRLTFMKKVLKAVISKVGADRKIIRFSELKDENPSYKWEHPEDAVQTYIDVFHETGVKIIHPSTNDFTQEITNGKTFHQLVRKYWDGVVIGVGNLNPSTVEPALTDGTIDLAAFGRPLLANPDFVHRVSEGWRLREYDTFQHLHVLT</sequence>
<protein>
    <submittedName>
        <fullName evidence="2">N-ethylmaleimide reductase</fullName>
    </submittedName>
</protein>
<feature type="domain" description="NADH:flavin oxidoreductase/NADH oxidase N-terminal" evidence="1">
    <location>
        <begin position="9"/>
        <end position="339"/>
    </location>
</feature>
<proteinExistence type="predicted"/>
<dbReference type="Proteomes" id="UP000295632">
    <property type="component" value="Unassembled WGS sequence"/>
</dbReference>
<reference evidence="2 3" key="1">
    <citation type="submission" date="2019-03" db="EMBL/GenBank/DDBJ databases">
        <title>Genomic Encyclopedia of Type Strains, Phase IV (KMG-IV): sequencing the most valuable type-strain genomes for metagenomic binning, comparative biology and taxonomic classification.</title>
        <authorList>
            <person name="Goeker M."/>
        </authorList>
    </citation>
    <scope>NUCLEOTIDE SEQUENCE [LARGE SCALE GENOMIC DNA]</scope>
    <source>
        <strain evidence="2 3">DSM 28697</strain>
    </source>
</reference>
<dbReference type="GO" id="GO:0016491">
    <property type="term" value="F:oxidoreductase activity"/>
    <property type="evidence" value="ECO:0007669"/>
    <property type="project" value="InterPro"/>
</dbReference>
<evidence type="ECO:0000259" key="1">
    <source>
        <dbReference type="Pfam" id="PF00724"/>
    </source>
</evidence>
<name>A0A4R6U7Y5_9BACI</name>
<dbReference type="OrthoDB" id="9772736at2"/>
<comment type="caution">
    <text evidence="2">The sequence shown here is derived from an EMBL/GenBank/DDBJ whole genome shotgun (WGS) entry which is preliminary data.</text>
</comment>